<protein>
    <submittedName>
        <fullName evidence="1">Uncharacterized protein</fullName>
    </submittedName>
</protein>
<keyword evidence="2" id="KW-1185">Reference proteome</keyword>
<dbReference type="AlphaFoldDB" id="A0A3P7L4M1"/>
<reference evidence="1 2" key="1">
    <citation type="submission" date="2018-11" db="EMBL/GenBank/DDBJ databases">
        <authorList>
            <consortium name="Pathogen Informatics"/>
        </authorList>
    </citation>
    <scope>NUCLEOTIDE SEQUENCE [LARGE SCALE GENOMIC DNA]</scope>
</reference>
<evidence type="ECO:0000313" key="2">
    <source>
        <dbReference type="Proteomes" id="UP000281553"/>
    </source>
</evidence>
<dbReference type="EMBL" id="UYRU01053705">
    <property type="protein sequence ID" value="VDN12365.1"/>
    <property type="molecule type" value="Genomic_DNA"/>
</dbReference>
<name>A0A3P7L4M1_DIBLA</name>
<gene>
    <name evidence="1" type="ORF">DILT_LOCUS8196</name>
</gene>
<organism evidence="1 2">
    <name type="scientific">Dibothriocephalus latus</name>
    <name type="common">Fish tapeworm</name>
    <name type="synonym">Diphyllobothrium latum</name>
    <dbReference type="NCBI Taxonomy" id="60516"/>
    <lineage>
        <taxon>Eukaryota</taxon>
        <taxon>Metazoa</taxon>
        <taxon>Spiralia</taxon>
        <taxon>Lophotrochozoa</taxon>
        <taxon>Platyhelminthes</taxon>
        <taxon>Cestoda</taxon>
        <taxon>Eucestoda</taxon>
        <taxon>Diphyllobothriidea</taxon>
        <taxon>Diphyllobothriidae</taxon>
        <taxon>Dibothriocephalus</taxon>
    </lineage>
</organism>
<evidence type="ECO:0000313" key="1">
    <source>
        <dbReference type="EMBL" id="VDN12365.1"/>
    </source>
</evidence>
<proteinExistence type="predicted"/>
<sequence length="102" mass="11355">MNTTYADKYKGTCLQVTVDVELVEARGGVALGGFNAPTIYWSFTSADCSELEFNHQPLHLTESLLLTQNVTFPKRILEGQQMNCLNLVLTKSPYNIDIVNLS</sequence>
<dbReference type="Proteomes" id="UP000281553">
    <property type="component" value="Unassembled WGS sequence"/>
</dbReference>
<dbReference type="OrthoDB" id="10537765at2759"/>
<accession>A0A3P7L4M1</accession>